<dbReference type="PANTHER" id="PTHR34874">
    <property type="entry name" value="PROTEIN YCHN"/>
    <property type="match status" value="1"/>
</dbReference>
<name>A0A7V1EGX6_UNCW3</name>
<protein>
    <submittedName>
        <fullName evidence="1">Sulfur reduction protein DsrE</fullName>
    </submittedName>
</protein>
<reference evidence="1" key="1">
    <citation type="journal article" date="2020" name="mSystems">
        <title>Genome- and Community-Level Interaction Insights into Carbon Utilization and Element Cycling Functions of Hydrothermarchaeota in Hydrothermal Sediment.</title>
        <authorList>
            <person name="Zhou Z."/>
            <person name="Liu Y."/>
            <person name="Xu W."/>
            <person name="Pan J."/>
            <person name="Luo Z.H."/>
            <person name="Li M."/>
        </authorList>
    </citation>
    <scope>NUCLEOTIDE SEQUENCE [LARGE SCALE GENOMIC DNA]</scope>
    <source>
        <strain evidence="1">SpSt-258</strain>
    </source>
</reference>
<dbReference type="SUPFAM" id="SSF75169">
    <property type="entry name" value="DsrEFH-like"/>
    <property type="match status" value="1"/>
</dbReference>
<organism evidence="1">
    <name type="scientific">candidate division WOR-3 bacterium</name>
    <dbReference type="NCBI Taxonomy" id="2052148"/>
    <lineage>
        <taxon>Bacteria</taxon>
        <taxon>Bacteria division WOR-3</taxon>
    </lineage>
</organism>
<dbReference type="Gene3D" id="3.40.1260.10">
    <property type="entry name" value="DsrEFH-like"/>
    <property type="match status" value="1"/>
</dbReference>
<proteinExistence type="predicted"/>
<evidence type="ECO:0000313" key="1">
    <source>
        <dbReference type="EMBL" id="HDY57989.1"/>
    </source>
</evidence>
<dbReference type="EMBL" id="DSKY01000002">
    <property type="protein sequence ID" value="HDY57989.1"/>
    <property type="molecule type" value="Genomic_DNA"/>
</dbReference>
<dbReference type="InterPro" id="IPR027396">
    <property type="entry name" value="DsrEFH-like"/>
</dbReference>
<dbReference type="PANTHER" id="PTHR34874:SF1">
    <property type="entry name" value="PROTEIN YCHN"/>
    <property type="match status" value="1"/>
</dbReference>
<sequence length="122" mass="13356">MSTQKRIGFLITGGPYTYQAIDTAYNLSKSALQKGYGVSIFLYLDAVIALNKNIKSPGERHIPSMLKELSDAGAKIVACGDCAHFRGLFRENLIEGTKLTGIATLAEIIEECDRFITLRIGE</sequence>
<dbReference type="InterPro" id="IPR003787">
    <property type="entry name" value="Sulphur_relay_DsrE/F-like"/>
</dbReference>
<comment type="caution">
    <text evidence="1">The sequence shown here is derived from an EMBL/GenBank/DDBJ whole genome shotgun (WGS) entry which is preliminary data.</text>
</comment>
<dbReference type="GO" id="GO:0005829">
    <property type="term" value="C:cytosol"/>
    <property type="evidence" value="ECO:0007669"/>
    <property type="project" value="TreeGrafter"/>
</dbReference>
<dbReference type="Pfam" id="PF02635">
    <property type="entry name" value="DsrE"/>
    <property type="match status" value="1"/>
</dbReference>
<gene>
    <name evidence="1" type="ORF">ENP86_00300</name>
</gene>
<dbReference type="AlphaFoldDB" id="A0A7V1EGX6"/>
<accession>A0A7V1EGX6</accession>